<organism evidence="5 6">
    <name type="scientific">Pelotomaculum propionicicum</name>
    <dbReference type="NCBI Taxonomy" id="258475"/>
    <lineage>
        <taxon>Bacteria</taxon>
        <taxon>Bacillati</taxon>
        <taxon>Bacillota</taxon>
        <taxon>Clostridia</taxon>
        <taxon>Eubacteriales</taxon>
        <taxon>Desulfotomaculaceae</taxon>
        <taxon>Pelotomaculum</taxon>
    </lineage>
</organism>
<dbReference type="AlphaFoldDB" id="A0A4Y7RUV9"/>
<accession>A0A4Y7RUV9</accession>
<dbReference type="SUPFAM" id="SSF54197">
    <property type="entry name" value="HIT-like"/>
    <property type="match status" value="1"/>
</dbReference>
<keyword evidence="5" id="KW-0808">Transferase</keyword>
<dbReference type="PANTHER" id="PTHR42997">
    <property type="entry name" value="HIT FAMILY HYDROLASE"/>
    <property type="match status" value="1"/>
</dbReference>
<dbReference type="InterPro" id="IPR036265">
    <property type="entry name" value="HIT-like_sf"/>
</dbReference>
<dbReference type="InterPro" id="IPR001310">
    <property type="entry name" value="Histidine_triad_HIT"/>
</dbReference>
<dbReference type="PANTHER" id="PTHR42997:SF1">
    <property type="entry name" value="AP-4-A PHOSPHORYLASE"/>
    <property type="match status" value="1"/>
</dbReference>
<dbReference type="InterPro" id="IPR011146">
    <property type="entry name" value="HIT-like"/>
</dbReference>
<dbReference type="Proteomes" id="UP000297597">
    <property type="component" value="Unassembled WGS sequence"/>
</dbReference>
<evidence type="ECO:0000259" key="4">
    <source>
        <dbReference type="PROSITE" id="PS51084"/>
    </source>
</evidence>
<dbReference type="InterPro" id="IPR052908">
    <property type="entry name" value="AP-4-A_phosphorylase"/>
</dbReference>
<dbReference type="EMBL" id="QFFZ01000005">
    <property type="protein sequence ID" value="TEB12788.1"/>
    <property type="molecule type" value="Genomic_DNA"/>
</dbReference>
<keyword evidence="5" id="KW-0548">Nucleotidyltransferase</keyword>
<dbReference type="OrthoDB" id="9784774at2"/>
<dbReference type="RefSeq" id="WP_134212638.1">
    <property type="nucleotide sequence ID" value="NZ_QFFZ01000005.1"/>
</dbReference>
<comment type="caution">
    <text evidence="5">The sequence shown here is derived from an EMBL/GenBank/DDBJ whole genome shotgun (WGS) entry which is preliminary data.</text>
</comment>
<proteinExistence type="predicted"/>
<dbReference type="PRINTS" id="PR00332">
    <property type="entry name" value="HISTRIAD"/>
</dbReference>
<reference evidence="5 6" key="1">
    <citation type="journal article" date="2018" name="Environ. Microbiol.">
        <title>Novel energy conservation strategies and behaviour of Pelotomaculum schinkii driving syntrophic propionate catabolism.</title>
        <authorList>
            <person name="Hidalgo-Ahumada C.A.P."/>
            <person name="Nobu M.K."/>
            <person name="Narihiro T."/>
            <person name="Tamaki H."/>
            <person name="Liu W.T."/>
            <person name="Kamagata Y."/>
            <person name="Stams A.J.M."/>
            <person name="Imachi H."/>
            <person name="Sousa D.Z."/>
        </authorList>
    </citation>
    <scope>NUCLEOTIDE SEQUENCE [LARGE SCALE GENOMIC DNA]</scope>
    <source>
        <strain evidence="5 6">MGP</strain>
    </source>
</reference>
<dbReference type="EC" id="2.7.7.53" evidence="5"/>
<dbReference type="Pfam" id="PF01230">
    <property type="entry name" value="HIT"/>
    <property type="match status" value="1"/>
</dbReference>
<dbReference type="GO" id="GO:0003877">
    <property type="term" value="F:ATP:ADP adenylyltransferase activity"/>
    <property type="evidence" value="ECO:0007669"/>
    <property type="project" value="UniProtKB-EC"/>
</dbReference>
<evidence type="ECO:0000313" key="5">
    <source>
        <dbReference type="EMBL" id="TEB12788.1"/>
    </source>
</evidence>
<protein>
    <submittedName>
        <fullName evidence="5">AP-4-A phosphorylase</fullName>
        <ecNumber evidence="5">2.7.7.53</ecNumber>
    </submittedName>
</protein>
<dbReference type="Gene3D" id="3.30.428.10">
    <property type="entry name" value="HIT-like"/>
    <property type="match status" value="1"/>
</dbReference>
<gene>
    <name evidence="5" type="ORF">Pmgp_00764</name>
</gene>
<evidence type="ECO:0000256" key="2">
    <source>
        <dbReference type="PIRSR" id="PIRSR601310-3"/>
    </source>
</evidence>
<sequence>MNFKDHTDHKNTAKLRVYELKSQKGPECPFCDLEKKEPIIASNETAYAVADGFPVTPLHMLIIPRRHTLDYFTMTAQERRDAEDLIIHLRNKIMSEDPTVAAFNIGINCGVAAGQSVMHAHFHLIPRRKGDTKNPRGGVRGVIPCEHATEHR</sequence>
<feature type="active site" description="Tele-AMP-histidine intermediate" evidence="1">
    <location>
        <position position="121"/>
    </location>
</feature>
<evidence type="ECO:0000313" key="6">
    <source>
        <dbReference type="Proteomes" id="UP000297597"/>
    </source>
</evidence>
<feature type="domain" description="HIT" evidence="4">
    <location>
        <begin position="26"/>
        <end position="134"/>
    </location>
</feature>
<evidence type="ECO:0000256" key="1">
    <source>
        <dbReference type="PIRSR" id="PIRSR601310-1"/>
    </source>
</evidence>
<feature type="short sequence motif" description="Histidine triad motif" evidence="2 3">
    <location>
        <begin position="119"/>
        <end position="123"/>
    </location>
</feature>
<evidence type="ECO:0000256" key="3">
    <source>
        <dbReference type="PROSITE-ProRule" id="PRU00464"/>
    </source>
</evidence>
<dbReference type="PROSITE" id="PS51084">
    <property type="entry name" value="HIT_2"/>
    <property type="match status" value="1"/>
</dbReference>
<keyword evidence="6" id="KW-1185">Reference proteome</keyword>
<name>A0A4Y7RUV9_9FIRM</name>